<name>A0A6A6K6Y2_HEVBR</name>
<organism evidence="1 2">
    <name type="scientific">Hevea brasiliensis</name>
    <name type="common">Para rubber tree</name>
    <name type="synonym">Siphonia brasiliensis</name>
    <dbReference type="NCBI Taxonomy" id="3981"/>
    <lineage>
        <taxon>Eukaryota</taxon>
        <taxon>Viridiplantae</taxon>
        <taxon>Streptophyta</taxon>
        <taxon>Embryophyta</taxon>
        <taxon>Tracheophyta</taxon>
        <taxon>Spermatophyta</taxon>
        <taxon>Magnoliopsida</taxon>
        <taxon>eudicotyledons</taxon>
        <taxon>Gunneridae</taxon>
        <taxon>Pentapetalae</taxon>
        <taxon>rosids</taxon>
        <taxon>fabids</taxon>
        <taxon>Malpighiales</taxon>
        <taxon>Euphorbiaceae</taxon>
        <taxon>Crotonoideae</taxon>
        <taxon>Micrandreae</taxon>
        <taxon>Hevea</taxon>
    </lineage>
</organism>
<reference evidence="1 2" key="1">
    <citation type="journal article" date="2020" name="Mol. Plant">
        <title>The Chromosome-Based Rubber Tree Genome Provides New Insights into Spurge Genome Evolution and Rubber Biosynthesis.</title>
        <authorList>
            <person name="Liu J."/>
            <person name="Shi C."/>
            <person name="Shi C.C."/>
            <person name="Li W."/>
            <person name="Zhang Q.J."/>
            <person name="Zhang Y."/>
            <person name="Li K."/>
            <person name="Lu H.F."/>
            <person name="Shi C."/>
            <person name="Zhu S.T."/>
            <person name="Xiao Z.Y."/>
            <person name="Nan H."/>
            <person name="Yue Y."/>
            <person name="Zhu X.G."/>
            <person name="Wu Y."/>
            <person name="Hong X.N."/>
            <person name="Fan G.Y."/>
            <person name="Tong Y."/>
            <person name="Zhang D."/>
            <person name="Mao C.L."/>
            <person name="Liu Y.L."/>
            <person name="Hao S.J."/>
            <person name="Liu W.Q."/>
            <person name="Lv M.Q."/>
            <person name="Zhang H.B."/>
            <person name="Liu Y."/>
            <person name="Hu-Tang G.R."/>
            <person name="Wang J.P."/>
            <person name="Wang J.H."/>
            <person name="Sun Y.H."/>
            <person name="Ni S.B."/>
            <person name="Chen W.B."/>
            <person name="Zhang X.C."/>
            <person name="Jiao Y.N."/>
            <person name="Eichler E.E."/>
            <person name="Li G.H."/>
            <person name="Liu X."/>
            <person name="Gao L.Z."/>
        </authorList>
    </citation>
    <scope>NUCLEOTIDE SEQUENCE [LARGE SCALE GENOMIC DNA]</scope>
    <source>
        <strain evidence="2">cv. GT1</strain>
        <tissue evidence="1">Leaf</tissue>
    </source>
</reference>
<dbReference type="AlphaFoldDB" id="A0A6A6K6Y2"/>
<protein>
    <submittedName>
        <fullName evidence="1">Uncharacterized protein</fullName>
    </submittedName>
</protein>
<accession>A0A6A6K6Y2</accession>
<sequence length="130" mass="14690">MSTKKKDLVRFKNCNIGLIIGSEISDRKVPFEGTLDSTHGRHKVVPCPNIRVREDFVPISRYRILPRGRKANIGLDPLIGEILAFGDVGNDFVWHHDGDYDVGVLEGIKDIWVGIVDFDAFGSERFDELH</sequence>
<gene>
    <name evidence="1" type="ORF">GH714_026893</name>
</gene>
<evidence type="ECO:0000313" key="1">
    <source>
        <dbReference type="EMBL" id="KAF2284551.1"/>
    </source>
</evidence>
<dbReference type="Proteomes" id="UP000467840">
    <property type="component" value="Chromosome 12"/>
</dbReference>
<keyword evidence="2" id="KW-1185">Reference proteome</keyword>
<proteinExistence type="predicted"/>
<evidence type="ECO:0000313" key="2">
    <source>
        <dbReference type="Proteomes" id="UP000467840"/>
    </source>
</evidence>
<dbReference type="EMBL" id="JAAGAX010000018">
    <property type="protein sequence ID" value="KAF2284551.1"/>
    <property type="molecule type" value="Genomic_DNA"/>
</dbReference>
<comment type="caution">
    <text evidence="1">The sequence shown here is derived from an EMBL/GenBank/DDBJ whole genome shotgun (WGS) entry which is preliminary data.</text>
</comment>